<feature type="signal peptide" evidence="1">
    <location>
        <begin position="1"/>
        <end position="17"/>
    </location>
</feature>
<accession>A0AA40CXJ6</accession>
<organism evidence="2 3">
    <name type="scientific">Cercophora newfieldiana</name>
    <dbReference type="NCBI Taxonomy" id="92897"/>
    <lineage>
        <taxon>Eukaryota</taxon>
        <taxon>Fungi</taxon>
        <taxon>Dikarya</taxon>
        <taxon>Ascomycota</taxon>
        <taxon>Pezizomycotina</taxon>
        <taxon>Sordariomycetes</taxon>
        <taxon>Sordariomycetidae</taxon>
        <taxon>Sordariales</taxon>
        <taxon>Lasiosphaeriaceae</taxon>
        <taxon>Cercophora</taxon>
    </lineage>
</organism>
<feature type="chain" id="PRO_5041388377" description="Secreted protein" evidence="1">
    <location>
        <begin position="18"/>
        <end position="92"/>
    </location>
</feature>
<keyword evidence="1" id="KW-0732">Signal</keyword>
<evidence type="ECO:0000313" key="3">
    <source>
        <dbReference type="Proteomes" id="UP001174936"/>
    </source>
</evidence>
<evidence type="ECO:0000256" key="1">
    <source>
        <dbReference type="SAM" id="SignalP"/>
    </source>
</evidence>
<dbReference type="EMBL" id="JAULSV010000001">
    <property type="protein sequence ID" value="KAK0655086.1"/>
    <property type="molecule type" value="Genomic_DNA"/>
</dbReference>
<keyword evidence="3" id="KW-1185">Reference proteome</keyword>
<dbReference type="Proteomes" id="UP001174936">
    <property type="component" value="Unassembled WGS sequence"/>
</dbReference>
<evidence type="ECO:0000313" key="2">
    <source>
        <dbReference type="EMBL" id="KAK0655086.1"/>
    </source>
</evidence>
<dbReference type="AlphaFoldDB" id="A0AA40CXJ6"/>
<evidence type="ECO:0008006" key="4">
    <source>
        <dbReference type="Google" id="ProtNLM"/>
    </source>
</evidence>
<reference evidence="2" key="1">
    <citation type="submission" date="2023-06" db="EMBL/GenBank/DDBJ databases">
        <title>Genome-scale phylogeny and comparative genomics of the fungal order Sordariales.</title>
        <authorList>
            <consortium name="Lawrence Berkeley National Laboratory"/>
            <person name="Hensen N."/>
            <person name="Bonometti L."/>
            <person name="Westerberg I."/>
            <person name="Brannstrom I.O."/>
            <person name="Guillou S."/>
            <person name="Cros-Aarteil S."/>
            <person name="Calhoun S."/>
            <person name="Haridas S."/>
            <person name="Kuo A."/>
            <person name="Mondo S."/>
            <person name="Pangilinan J."/>
            <person name="Riley R."/>
            <person name="Labutti K."/>
            <person name="Andreopoulos B."/>
            <person name="Lipzen A."/>
            <person name="Chen C."/>
            <person name="Yanf M."/>
            <person name="Daum C."/>
            <person name="Ng V."/>
            <person name="Clum A."/>
            <person name="Steindorff A."/>
            <person name="Ohm R."/>
            <person name="Martin F."/>
            <person name="Silar P."/>
            <person name="Natvig D."/>
            <person name="Lalanne C."/>
            <person name="Gautier V."/>
            <person name="Ament-Velasquez S.L."/>
            <person name="Kruys A."/>
            <person name="Hutchinson M.I."/>
            <person name="Powell A.J."/>
            <person name="Barry K."/>
            <person name="Miller A.N."/>
            <person name="Grigoriev I.V."/>
            <person name="Debuchy R."/>
            <person name="Gladieux P."/>
            <person name="Thoren M.H."/>
            <person name="Johannesson H."/>
        </authorList>
    </citation>
    <scope>NUCLEOTIDE SEQUENCE</scope>
    <source>
        <strain evidence="2">SMH2532-1</strain>
    </source>
</reference>
<sequence length="92" mass="10318">MQCGFLVFLLRCWLGLGLLDSWGFRKCLSECQWDRSAGVARVGLERWWMDVPRVDTFGMRGPGEKGAGWAVGGEDFRTVCVGVEYVYCLFGG</sequence>
<proteinExistence type="predicted"/>
<gene>
    <name evidence="2" type="ORF">B0T16DRAFT_396143</name>
</gene>
<protein>
    <recommendedName>
        <fullName evidence="4">Secreted protein</fullName>
    </recommendedName>
</protein>
<name>A0AA40CXJ6_9PEZI</name>
<comment type="caution">
    <text evidence="2">The sequence shown here is derived from an EMBL/GenBank/DDBJ whole genome shotgun (WGS) entry which is preliminary data.</text>
</comment>